<protein>
    <submittedName>
        <fullName evidence="1">Uncharacterized protein</fullName>
    </submittedName>
</protein>
<dbReference type="RefSeq" id="WP_344767454.1">
    <property type="nucleotide sequence ID" value="NZ_BAABAK010000011.1"/>
</dbReference>
<comment type="caution">
    <text evidence="1">The sequence shown here is derived from an EMBL/GenBank/DDBJ whole genome shotgun (WGS) entry which is preliminary data.</text>
</comment>
<keyword evidence="2" id="KW-1185">Reference proteome</keyword>
<sequence length="718" mass="79782">MAENKDSYISKFKPTSHFFINPDVLSQTESQSFGPVDENEYRLTTKFTVGSGVKTAFAICKGIVLVQRQTGSTGLVNLILRPFTQPIEGFNIKYFIYRGLVEADFFNGNKVLTPTSSTSDFVNQINASFVAFHNSTDPGQQVPDFLAKYIGFEPVAQADNLPLSDFFFKESVYVESNGEFVEKDTEAFELPVIDMGKSLGNFQAGECGIDIVLNYGDYRLPTPNDEFVFDLSYARAKEAKIVLNNTMSEFQKKLKKEHIFQFLDAAAFFGFHYSNGSIAIGNAVKKGADIYNDVISKFSYKNRLYLYIQSDRGRSYNFYNNYLIGETGAESLKIGLSENTLADAVYATQGWPVIIKDNLEGMLYLQFVTDNNENSMLYGQIANIDNAVKNNFIDAEYLKLPDTVDGTPNDFTKSIVLSNAALSMGGNLTSVANFNILIFQGKANYYISGQETDEQNVTTDILAKANFFDDVFDLVSAEPLFKADQTSGYSVLSSQKLKLVNHFFDKRQLGISGVQTVNVQDSISTSISNPTTLSRVTYVTETVDLLNSGLSVTGTITPDTRSNPSTSKASNDIKTYQLPDTLYYTLESFTDSSEIINGLILNAKDGSTPTKIILGLTTEENNAILSLIVSKNLIYPRLFLVDLFDGGNEFVSIENIKYQKYSLGVVGEIATGALRLYTPLTSINIYSLDRKYHFSKAYSEYMEDLTPENSFTITNKIG</sequence>
<accession>A0ABP7PUS9</accession>
<gene>
    <name evidence="1" type="ORF">GCM10022246_24730</name>
</gene>
<dbReference type="Proteomes" id="UP001501081">
    <property type="component" value="Unassembled WGS sequence"/>
</dbReference>
<organism evidence="1 2">
    <name type="scientific">Pedobacter ginsengiterrae</name>
    <dbReference type="NCBI Taxonomy" id="871696"/>
    <lineage>
        <taxon>Bacteria</taxon>
        <taxon>Pseudomonadati</taxon>
        <taxon>Bacteroidota</taxon>
        <taxon>Sphingobacteriia</taxon>
        <taxon>Sphingobacteriales</taxon>
        <taxon>Sphingobacteriaceae</taxon>
        <taxon>Pedobacter</taxon>
    </lineage>
</organism>
<reference evidence="2" key="1">
    <citation type="journal article" date="2019" name="Int. J. Syst. Evol. Microbiol.">
        <title>The Global Catalogue of Microorganisms (GCM) 10K type strain sequencing project: providing services to taxonomists for standard genome sequencing and annotation.</title>
        <authorList>
            <consortium name="The Broad Institute Genomics Platform"/>
            <consortium name="The Broad Institute Genome Sequencing Center for Infectious Disease"/>
            <person name="Wu L."/>
            <person name="Ma J."/>
        </authorList>
    </citation>
    <scope>NUCLEOTIDE SEQUENCE [LARGE SCALE GENOMIC DNA]</scope>
    <source>
        <strain evidence="2">JCM 17338</strain>
    </source>
</reference>
<proteinExistence type="predicted"/>
<evidence type="ECO:0000313" key="1">
    <source>
        <dbReference type="EMBL" id="GAA3971294.1"/>
    </source>
</evidence>
<name>A0ABP7PUS9_9SPHI</name>
<dbReference type="EMBL" id="BAABAK010000011">
    <property type="protein sequence ID" value="GAA3971294.1"/>
    <property type="molecule type" value="Genomic_DNA"/>
</dbReference>
<evidence type="ECO:0000313" key="2">
    <source>
        <dbReference type="Proteomes" id="UP001501081"/>
    </source>
</evidence>